<organism evidence="1 2">
    <name type="scientific">Bifidobacterium breve</name>
    <dbReference type="NCBI Taxonomy" id="1685"/>
    <lineage>
        <taxon>Bacteria</taxon>
        <taxon>Bacillati</taxon>
        <taxon>Actinomycetota</taxon>
        <taxon>Actinomycetes</taxon>
        <taxon>Bifidobacteriales</taxon>
        <taxon>Bifidobacteriaceae</taxon>
        <taxon>Bifidobacterium</taxon>
    </lineage>
</organism>
<dbReference type="EMBL" id="CP021558">
    <property type="protein sequence ID" value="AUE02450.1"/>
    <property type="molecule type" value="Genomic_DNA"/>
</dbReference>
<name>A0A2K9BIX6_BIFBR</name>
<dbReference type="Proteomes" id="UP000232491">
    <property type="component" value="Chromosome"/>
</dbReference>
<proteinExistence type="predicted"/>
<evidence type="ECO:0000313" key="2">
    <source>
        <dbReference type="Proteomes" id="UP000232491"/>
    </source>
</evidence>
<protein>
    <submittedName>
        <fullName evidence="1">Putative transposase</fullName>
    </submittedName>
</protein>
<gene>
    <name evidence="1" type="ORF">BB215W447A_0420</name>
</gene>
<accession>A0A2K9BIX6</accession>
<evidence type="ECO:0000313" key="1">
    <source>
        <dbReference type="EMBL" id="AUE02450.1"/>
    </source>
</evidence>
<dbReference type="AlphaFoldDB" id="A0A2K9BIX6"/>
<reference evidence="1 2" key="1">
    <citation type="submission" date="2017-05" db="EMBL/GenBank/DDBJ databases">
        <title>Comparative genomics and methylome analysis of the gut commensal Bifidobacterium breve.</title>
        <authorList>
            <person name="Bottacini F."/>
            <person name="Morrissey R."/>
            <person name="Roberts R.J."/>
            <person name="James K."/>
            <person name="van Breen J."/>
            <person name="Egan M."/>
            <person name="Lambert J."/>
            <person name="van Limpt K."/>
            <person name="Stanton C."/>
            <person name="Knol J."/>
            <person name="O' Connell Motherway M."/>
            <person name="van Sinderen D."/>
        </authorList>
    </citation>
    <scope>NUCLEOTIDE SEQUENCE [LARGE SCALE GENOMIC DNA]</scope>
    <source>
        <strain evidence="1 2">215W447a</strain>
    </source>
</reference>
<sequence>MLEQGMTSTYARKRFKPHRTRVNKVELANLLNREFDNYTPHTHLASDLMYVRVGG</sequence>